<proteinExistence type="predicted"/>
<comment type="caution">
    <text evidence="1">The sequence shown here is derived from an EMBL/GenBank/DDBJ whole genome shotgun (WGS) entry which is preliminary data.</text>
</comment>
<dbReference type="EMBL" id="JBHRSV010000016">
    <property type="protein sequence ID" value="MFC2926271.1"/>
    <property type="molecule type" value="Genomic_DNA"/>
</dbReference>
<evidence type="ECO:0000313" key="2">
    <source>
        <dbReference type="Proteomes" id="UP001595379"/>
    </source>
</evidence>
<protein>
    <submittedName>
        <fullName evidence="1">Heme-dependent oxidative N-demethylase subunit alpha family protein</fullName>
    </submittedName>
</protein>
<dbReference type="Proteomes" id="UP001595379">
    <property type="component" value="Unassembled WGS sequence"/>
</dbReference>
<dbReference type="RefSeq" id="WP_343164583.1">
    <property type="nucleotide sequence ID" value="NZ_JBHRSV010000016.1"/>
</dbReference>
<evidence type="ECO:0000313" key="1">
    <source>
        <dbReference type="EMBL" id="MFC2926271.1"/>
    </source>
</evidence>
<reference evidence="2" key="1">
    <citation type="journal article" date="2019" name="Int. J. Syst. Evol. Microbiol.">
        <title>The Global Catalogue of Microorganisms (GCM) 10K type strain sequencing project: providing services to taxonomists for standard genome sequencing and annotation.</title>
        <authorList>
            <consortium name="The Broad Institute Genomics Platform"/>
            <consortium name="The Broad Institute Genome Sequencing Center for Infectious Disease"/>
            <person name="Wu L."/>
            <person name="Ma J."/>
        </authorList>
    </citation>
    <scope>NUCLEOTIDE SEQUENCE [LARGE SCALE GENOMIC DNA]</scope>
    <source>
        <strain evidence="2">KCTC 52487</strain>
    </source>
</reference>
<dbReference type="InterPro" id="IPR021848">
    <property type="entry name" value="HODM_asu-like"/>
</dbReference>
<keyword evidence="2" id="KW-1185">Reference proteome</keyword>
<dbReference type="Pfam" id="PF11927">
    <property type="entry name" value="HODM_asu-like"/>
    <property type="match status" value="1"/>
</dbReference>
<organism evidence="1 2">
    <name type="scientific">Hyphobacterium vulgare</name>
    <dbReference type="NCBI Taxonomy" id="1736751"/>
    <lineage>
        <taxon>Bacteria</taxon>
        <taxon>Pseudomonadati</taxon>
        <taxon>Pseudomonadota</taxon>
        <taxon>Alphaproteobacteria</taxon>
        <taxon>Maricaulales</taxon>
        <taxon>Maricaulaceae</taxon>
        <taxon>Hyphobacterium</taxon>
    </lineage>
</organism>
<accession>A0ABV6ZXQ5</accession>
<sequence>MTRPPYKPFHDGPPRFQVALRQIEPERWLSPDPDAHWLPEKNRRLDTDPERYYRAKPEAAPAEDETLRRVAGATGRNAPDRSEPDLIRAGRLVSDDLVVMEDRGEGWTATALLLTQPTFFSLEDSFGKELFALHTPVPGGVPGLATKIAKVFDRMPAGGVFERFNWTVQIGDERWWPHGSAMREQLKALPLEDAVNHLYLRVERQTLVRLEETGAALFCIRICLDPIATALADPEDREAFARNWRAASDDALAYKRWGQFGGHVEAALKALA</sequence>
<name>A0ABV6ZXQ5_9PROT</name>
<gene>
    <name evidence="1" type="ORF">ACFOOR_09145</name>
</gene>